<dbReference type="GO" id="GO:0004038">
    <property type="term" value="F:allantoinase activity"/>
    <property type="evidence" value="ECO:0007669"/>
    <property type="project" value="TreeGrafter"/>
</dbReference>
<name>C6L9L7_9FIRM</name>
<proteinExistence type="inferred from homology"/>
<keyword evidence="6" id="KW-0862">Zinc</keyword>
<feature type="active site" evidence="6">
    <location>
        <position position="306"/>
    </location>
</feature>
<dbReference type="InterPro" id="IPR032466">
    <property type="entry name" value="Metal_Hydrolase"/>
</dbReference>
<feature type="binding site" evidence="6">
    <location>
        <position position="233"/>
    </location>
    <ligand>
        <name>Zn(2+)</name>
        <dbReference type="ChEBI" id="CHEBI:29105"/>
        <label>2</label>
    </ligand>
</feature>
<dbReference type="InterPro" id="IPR006680">
    <property type="entry name" value="Amidohydro-rel"/>
</dbReference>
<evidence type="ECO:0000256" key="3">
    <source>
        <dbReference type="ARBA" id="ARBA00022723"/>
    </source>
</evidence>
<dbReference type="PANTHER" id="PTHR43668">
    <property type="entry name" value="ALLANTOINASE"/>
    <property type="match status" value="1"/>
</dbReference>
<feature type="binding site" evidence="6">
    <location>
        <position position="62"/>
    </location>
    <ligand>
        <name>Zn(2+)</name>
        <dbReference type="ChEBI" id="CHEBI:29105"/>
        <label>1</label>
    </ligand>
</feature>
<dbReference type="GO" id="GO:0004151">
    <property type="term" value="F:dihydroorotase activity"/>
    <property type="evidence" value="ECO:0007669"/>
    <property type="project" value="UniProtKB-UniRule"/>
</dbReference>
<dbReference type="eggNOG" id="COG0044">
    <property type="taxonomic scope" value="Bacteria"/>
</dbReference>
<comment type="pathway">
    <text evidence="6">Pyrimidine metabolism; UMP biosynthesis via de novo pathway; (S)-dihydroorotate from bicarbonate: step 3/3.</text>
</comment>
<evidence type="ECO:0000256" key="5">
    <source>
        <dbReference type="ARBA" id="ARBA00022975"/>
    </source>
</evidence>
<feature type="binding site" evidence="6">
    <location>
        <position position="310"/>
    </location>
    <ligand>
        <name>substrate</name>
    </ligand>
</feature>
<evidence type="ECO:0000256" key="6">
    <source>
        <dbReference type="HAMAP-Rule" id="MF_00220"/>
    </source>
</evidence>
<reference evidence="8" key="1">
    <citation type="submission" date="2009-07" db="EMBL/GenBank/DDBJ databases">
        <authorList>
            <person name="Weinstock G."/>
            <person name="Sodergren E."/>
            <person name="Clifton S."/>
            <person name="Fulton L."/>
            <person name="Fulton B."/>
            <person name="Courtney L."/>
            <person name="Fronick C."/>
            <person name="Harrison M."/>
            <person name="Strong C."/>
            <person name="Farmer C."/>
            <person name="Delahaunty K."/>
            <person name="Markovic C."/>
            <person name="Hall O."/>
            <person name="Minx P."/>
            <person name="Tomlinson C."/>
            <person name="Mitreva M."/>
            <person name="Nelson J."/>
            <person name="Hou S."/>
            <person name="Wollam A."/>
            <person name="Pepin K.H."/>
            <person name="Johnson M."/>
            <person name="Bhonagiri V."/>
            <person name="Nash W.E."/>
            <person name="Warren W."/>
            <person name="Chinwalla A."/>
            <person name="Mardis E.R."/>
            <person name="Wilson R.K."/>
        </authorList>
    </citation>
    <scope>NUCLEOTIDE SEQUENCE [LARGE SCALE GENOMIC DNA]</scope>
    <source>
        <strain evidence="8">DSM 14469</strain>
    </source>
</reference>
<dbReference type="UniPathway" id="UPA00070">
    <property type="reaction ID" value="UER00117"/>
</dbReference>
<keyword evidence="9" id="KW-1185">Reference proteome</keyword>
<feature type="binding site" evidence="6">
    <location>
        <position position="96"/>
    </location>
    <ligand>
        <name>substrate</name>
    </ligand>
</feature>
<keyword evidence="3 6" id="KW-0479">Metal-binding</keyword>
<dbReference type="SUPFAM" id="SSF51556">
    <property type="entry name" value="Metallo-dependent hydrolases"/>
    <property type="match status" value="1"/>
</dbReference>
<dbReference type="EMBL" id="ACCL02000001">
    <property type="protein sequence ID" value="EET62956.1"/>
    <property type="molecule type" value="Genomic_DNA"/>
</dbReference>
<organism evidence="8 9">
    <name type="scientific">Marvinbryantia formatexigens DSM 14469</name>
    <dbReference type="NCBI Taxonomy" id="478749"/>
    <lineage>
        <taxon>Bacteria</taxon>
        <taxon>Bacillati</taxon>
        <taxon>Bacillota</taxon>
        <taxon>Clostridia</taxon>
        <taxon>Lachnospirales</taxon>
        <taxon>Lachnospiraceae</taxon>
        <taxon>Marvinbryantia</taxon>
    </lineage>
</organism>
<keyword evidence="5 6" id="KW-0665">Pyrimidine biosynthesis</keyword>
<dbReference type="InterPro" id="IPR050138">
    <property type="entry name" value="DHOase/Allantoinase_Hydrolase"/>
</dbReference>
<dbReference type="NCBIfam" id="TIGR00857">
    <property type="entry name" value="pyrC_multi"/>
    <property type="match status" value="1"/>
</dbReference>
<dbReference type="InterPro" id="IPR004722">
    <property type="entry name" value="DHOase"/>
</dbReference>
<feature type="binding site" evidence="6">
    <location>
        <position position="306"/>
    </location>
    <ligand>
        <name>Zn(2+)</name>
        <dbReference type="ChEBI" id="CHEBI:29105"/>
        <label>1</label>
    </ligand>
</feature>
<dbReference type="CDD" id="cd01317">
    <property type="entry name" value="DHOase_IIa"/>
    <property type="match status" value="1"/>
</dbReference>
<dbReference type="GO" id="GO:0006145">
    <property type="term" value="P:purine nucleobase catabolic process"/>
    <property type="evidence" value="ECO:0007669"/>
    <property type="project" value="TreeGrafter"/>
</dbReference>
<dbReference type="RefSeq" id="WP_006860109.1">
    <property type="nucleotide sequence ID" value="NZ_ACCL02000001.1"/>
</dbReference>
<feature type="binding site" evidence="6">
    <location>
        <position position="153"/>
    </location>
    <ligand>
        <name>Zn(2+)</name>
        <dbReference type="ChEBI" id="CHEBI:29105"/>
        <label>1</label>
    </ligand>
</feature>
<dbReference type="Proteomes" id="UP000005561">
    <property type="component" value="Unassembled WGS sequence"/>
</dbReference>
<feature type="binding site" evidence="6">
    <location>
        <position position="180"/>
    </location>
    <ligand>
        <name>Zn(2+)</name>
        <dbReference type="ChEBI" id="CHEBI:29105"/>
        <label>2</label>
    </ligand>
</feature>
<sequence>MLIIKNGKIVDPASGMEQTGDVVVEDGKIVQLGGSFAGQAGASDEVIEAQGLVVAPGLIDTHVHFRDPGYTYKEDIYTGAHAAAAGGFTTVVCMANTKPVADNEETVSYIVKKAGKACVHVRTAAAVTKGLKGKELTDFEALYRCGAVGFTDDGIPLQDAALLEEAMMQAARLDVPISLHEEDSSMILRPGVNAGKVAEALQYGGAPAASESTMVERDCALALKTRASVVIQHISAKKSVEAVRSYWRRGARIHGEVTPQHFSLTEDIVLEKGSLARVNPPIRTEEDRQALIEGLKDGTLDIIATDHAPHSREEKARDIKAAPSGMIGLETSLALGITNLVKQGHLSLMDLLEKMTVNPARLYRLNAGALAEGAPADLVIFDENESWTVTDNFRSKSNNSPFIGQTLTGRVKYTICGGKTVYRDGQTAF</sequence>
<feature type="binding site" evidence="6">
    <location>
        <position position="64"/>
    </location>
    <ligand>
        <name>Zn(2+)</name>
        <dbReference type="ChEBI" id="CHEBI:29105"/>
        <label>1</label>
    </ligand>
</feature>
<feature type="binding site" evidence="6">
    <location>
        <begin position="64"/>
        <end position="66"/>
    </location>
    <ligand>
        <name>substrate</name>
    </ligand>
</feature>
<dbReference type="PROSITE" id="PS00483">
    <property type="entry name" value="DIHYDROOROTASE_2"/>
    <property type="match status" value="1"/>
</dbReference>
<feature type="domain" description="Amidohydrolase-related" evidence="7">
    <location>
        <begin position="53"/>
        <end position="421"/>
    </location>
</feature>
<comment type="caution">
    <text evidence="8">The sequence shown here is derived from an EMBL/GenBank/DDBJ whole genome shotgun (WGS) entry which is preliminary data.</text>
</comment>
<comment type="catalytic activity">
    <reaction evidence="6">
        <text>(S)-dihydroorotate + H2O = N-carbamoyl-L-aspartate + H(+)</text>
        <dbReference type="Rhea" id="RHEA:24296"/>
        <dbReference type="ChEBI" id="CHEBI:15377"/>
        <dbReference type="ChEBI" id="CHEBI:15378"/>
        <dbReference type="ChEBI" id="CHEBI:30864"/>
        <dbReference type="ChEBI" id="CHEBI:32814"/>
        <dbReference type="EC" id="3.5.2.3"/>
    </reaction>
</comment>
<dbReference type="STRING" id="168384.SAMN05660368_02774"/>
<protein>
    <recommendedName>
        <fullName evidence="6">Dihydroorotase</fullName>
        <shortName evidence="6">DHOase</shortName>
        <ecNumber evidence="6">3.5.2.3</ecNumber>
    </recommendedName>
</protein>
<dbReference type="GO" id="GO:0005737">
    <property type="term" value="C:cytoplasm"/>
    <property type="evidence" value="ECO:0007669"/>
    <property type="project" value="TreeGrafter"/>
</dbReference>
<dbReference type="InterPro" id="IPR002195">
    <property type="entry name" value="Dihydroorotase_CS"/>
</dbReference>
<comment type="cofactor">
    <cofactor evidence="6">
        <name>Zn(2+)</name>
        <dbReference type="ChEBI" id="CHEBI:29105"/>
    </cofactor>
    <text evidence="6">Binds 2 Zn(2+) ions per subunit.</text>
</comment>
<dbReference type="NCBIfam" id="NF006839">
    <property type="entry name" value="PRK09357.1-4"/>
    <property type="match status" value="1"/>
</dbReference>
<accession>C6L9L7</accession>
<dbReference type="InterPro" id="IPR011059">
    <property type="entry name" value="Metal-dep_hydrolase_composite"/>
</dbReference>
<comment type="function">
    <text evidence="1 6">Catalyzes the reversible cyclization of carbamoyl aspartate to dihydroorotate.</text>
</comment>
<feature type="binding site" evidence="6">
    <location>
        <position position="279"/>
    </location>
    <ligand>
        <name>substrate</name>
    </ligand>
</feature>
<dbReference type="Gene3D" id="2.30.40.10">
    <property type="entry name" value="Urease, subunit C, domain 1"/>
    <property type="match status" value="1"/>
</dbReference>
<dbReference type="PANTHER" id="PTHR43668:SF2">
    <property type="entry name" value="ALLANTOINASE"/>
    <property type="match status" value="1"/>
</dbReference>
<dbReference type="GO" id="GO:0044205">
    <property type="term" value="P:'de novo' UMP biosynthetic process"/>
    <property type="evidence" value="ECO:0007669"/>
    <property type="project" value="UniProtKB-UniRule"/>
</dbReference>
<evidence type="ECO:0000256" key="2">
    <source>
        <dbReference type="ARBA" id="ARBA00010286"/>
    </source>
</evidence>
<evidence type="ECO:0000259" key="7">
    <source>
        <dbReference type="Pfam" id="PF01979"/>
    </source>
</evidence>
<evidence type="ECO:0000256" key="1">
    <source>
        <dbReference type="ARBA" id="ARBA00002368"/>
    </source>
</evidence>
<dbReference type="EC" id="3.5.2.3" evidence="6"/>
<keyword evidence="4 6" id="KW-0378">Hydrolase</keyword>
<evidence type="ECO:0000256" key="4">
    <source>
        <dbReference type="ARBA" id="ARBA00022801"/>
    </source>
</evidence>
<evidence type="ECO:0000313" key="9">
    <source>
        <dbReference type="Proteomes" id="UP000005561"/>
    </source>
</evidence>
<comment type="similarity">
    <text evidence="2 6">Belongs to the metallo-dependent hydrolases superfamily. DHOase family. Class I DHOase subfamily.</text>
</comment>
<gene>
    <name evidence="6" type="primary">pyrC</name>
    <name evidence="8" type="ORF">BRYFOR_05307</name>
</gene>
<dbReference type="HAMAP" id="MF_00220_B">
    <property type="entry name" value="PyrC_classI_B"/>
    <property type="match status" value="1"/>
</dbReference>
<dbReference type="Gene3D" id="3.20.20.140">
    <property type="entry name" value="Metal-dependent hydrolases"/>
    <property type="match status" value="1"/>
</dbReference>
<evidence type="ECO:0000313" key="8">
    <source>
        <dbReference type="EMBL" id="EET62956.1"/>
    </source>
</evidence>
<dbReference type="AlphaFoldDB" id="C6L9L7"/>
<dbReference type="SUPFAM" id="SSF51338">
    <property type="entry name" value="Composite domain of metallo-dependent hydrolases"/>
    <property type="match status" value="1"/>
</dbReference>
<dbReference type="GO" id="GO:0008270">
    <property type="term" value="F:zinc ion binding"/>
    <property type="evidence" value="ECO:0007669"/>
    <property type="project" value="UniProtKB-UniRule"/>
</dbReference>
<comment type="caution">
    <text evidence="6">Lacks conserved residue(s) required for the propagation of feature annotation.</text>
</comment>
<dbReference type="Pfam" id="PF01979">
    <property type="entry name" value="Amidohydro_1"/>
    <property type="match status" value="1"/>
</dbReference>
<feature type="binding site" evidence="6">
    <location>
        <position position="153"/>
    </location>
    <ligand>
        <name>Zn(2+)</name>
        <dbReference type="ChEBI" id="CHEBI:29105"/>
        <label>2</label>
    </ligand>
</feature>